<dbReference type="AlphaFoldDB" id="A0A383BMN3"/>
<name>A0A383BMN3_9ZZZZ</name>
<reference evidence="1" key="1">
    <citation type="submission" date="2018-05" db="EMBL/GenBank/DDBJ databases">
        <authorList>
            <person name="Lanie J.A."/>
            <person name="Ng W.-L."/>
            <person name="Kazmierczak K.M."/>
            <person name="Andrzejewski T.M."/>
            <person name="Davidsen T.M."/>
            <person name="Wayne K.J."/>
            <person name="Tettelin H."/>
            <person name="Glass J.I."/>
            <person name="Rusch D."/>
            <person name="Podicherti R."/>
            <person name="Tsui H.-C.T."/>
            <person name="Winkler M.E."/>
        </authorList>
    </citation>
    <scope>NUCLEOTIDE SEQUENCE</scope>
</reference>
<organism evidence="1">
    <name type="scientific">marine metagenome</name>
    <dbReference type="NCBI Taxonomy" id="408172"/>
    <lineage>
        <taxon>unclassified sequences</taxon>
        <taxon>metagenomes</taxon>
        <taxon>ecological metagenomes</taxon>
    </lineage>
</organism>
<feature type="non-terminal residue" evidence="1">
    <location>
        <position position="155"/>
    </location>
</feature>
<accession>A0A383BMN3</accession>
<protein>
    <submittedName>
        <fullName evidence="1">Uncharacterized protein</fullName>
    </submittedName>
</protein>
<sequence length="155" mass="17066">MTSMTTSSKIGDRNLRYLPAFFLVTLLLFAGMCVNFYDQSIESVSNVLLDQAAESAMTLSGNVAREYSILSRESSFLSRNALIPVIYGDKATAQEKARAGRRFLQWFSSQTEKDFQYIAFTDESGRVLFSNANSEEEAGELSAADKSGRAVTAAQ</sequence>
<evidence type="ECO:0000313" key="1">
    <source>
        <dbReference type="EMBL" id="SVE21101.1"/>
    </source>
</evidence>
<proteinExistence type="predicted"/>
<dbReference type="EMBL" id="UINC01201658">
    <property type="protein sequence ID" value="SVE21101.1"/>
    <property type="molecule type" value="Genomic_DNA"/>
</dbReference>
<gene>
    <name evidence="1" type="ORF">METZ01_LOCUS473955</name>
</gene>